<feature type="transmembrane region" description="Helical" evidence="8">
    <location>
        <begin position="374"/>
        <end position="391"/>
    </location>
</feature>
<dbReference type="OrthoDB" id="5086884at2759"/>
<comment type="similarity">
    <text evidence="2">Belongs to the major facilitator superfamily. Vesicular transporter family.</text>
</comment>
<reference evidence="12" key="1">
    <citation type="journal article" date="2015" name="PLoS Genet.">
        <title>Genome Sequence and Transcriptome Analyses of Chrysochromulina tobin: Metabolic Tools for Enhanced Algal Fitness in the Prominent Order Prymnesiales (Haptophyceae).</title>
        <authorList>
            <person name="Hovde B.T."/>
            <person name="Deodato C.R."/>
            <person name="Hunsperger H.M."/>
            <person name="Ryken S.A."/>
            <person name="Yost W."/>
            <person name="Jha R.K."/>
            <person name="Patterson J."/>
            <person name="Monnat R.J. Jr."/>
            <person name="Barlow S.B."/>
            <person name="Starkenburg S.R."/>
            <person name="Cattolico R.A."/>
        </authorList>
    </citation>
    <scope>NUCLEOTIDE SEQUENCE</scope>
    <source>
        <strain evidence="12">CCMP291</strain>
    </source>
</reference>
<dbReference type="PANTHER" id="PTHR23506">
    <property type="entry name" value="GH10249P"/>
    <property type="match status" value="1"/>
</dbReference>
<name>A0A0M0JP96_9EUKA</name>
<feature type="transmembrane region" description="Helical" evidence="8">
    <location>
        <begin position="337"/>
        <end position="362"/>
    </location>
</feature>
<dbReference type="InterPro" id="IPR020846">
    <property type="entry name" value="MFS_dom"/>
</dbReference>
<dbReference type="SUPFAM" id="SSF103473">
    <property type="entry name" value="MFS general substrate transporter"/>
    <property type="match status" value="1"/>
</dbReference>
<dbReference type="InterPro" id="IPR036259">
    <property type="entry name" value="MFS_trans_sf"/>
</dbReference>
<evidence type="ECO:0000256" key="2">
    <source>
        <dbReference type="ARBA" id="ARBA00006829"/>
    </source>
</evidence>
<feature type="transmembrane region" description="Helical" evidence="8">
    <location>
        <begin position="83"/>
        <end position="106"/>
    </location>
</feature>
<dbReference type="EMBL" id="JWZX01002571">
    <property type="protein sequence ID" value="KOO28419.1"/>
    <property type="molecule type" value="Genomic_DNA"/>
</dbReference>
<evidence type="ECO:0000256" key="1">
    <source>
        <dbReference type="ARBA" id="ARBA00004141"/>
    </source>
</evidence>
<gene>
    <name evidence="11" type="ORF">Ctob_010201</name>
</gene>
<dbReference type="PROSITE" id="PS50850">
    <property type="entry name" value="MFS"/>
    <property type="match status" value="1"/>
</dbReference>
<keyword evidence="9" id="KW-0732">Signal</keyword>
<keyword evidence="4 8" id="KW-0812">Transmembrane</keyword>
<sequence length="487" mass="50473">MRPQGVPIRWHIVLLIIGLAAPVEGYERMLNQRHLLTDNVGLVRANERGIIRHLRGGAKKAVQHPGTAVAQKSEAGTTILQRLTVLVVGVALFNDFMLITMLVPIIPQLLKSPPPLGVERNSEVAMGILFASKDICQLAFAPLAGMLTTHGSSHTALIWSTVGLAISTVAFAEASTFGQLIFARCCQGAASAATMSGGMSLIAETHPAAIRGTAIGLAYSGLAIGVLCGPLLGGILFHWVGRRRTFRLAALTVAVNAIAQIALKRFAETHPTPTPSGLRSKFGNLGSPPAPPSRATASLITLLRNHEVLAVAASSVAVNSVVALLEPLSQILLDREFGLGVVARSLVFSSATVAYLVTTPFAGHLSDTLPKSRLVCVGLCLMVLSSVVLTLRSFGLGAVLVCCCLIGTGCAFANAAGQALLADLVDRHKLGGYGMAFALSDMADSLGFILGPIIGLAVSQKFGASAGVGVLGASCLLLAPSVLRIGV</sequence>
<dbReference type="PRINTS" id="PR01035">
    <property type="entry name" value="TCRTETA"/>
</dbReference>
<feature type="transmembrane region" description="Helical" evidence="8">
    <location>
        <begin position="156"/>
        <end position="175"/>
    </location>
</feature>
<evidence type="ECO:0000313" key="11">
    <source>
        <dbReference type="EMBL" id="KOO28419.1"/>
    </source>
</evidence>
<dbReference type="AlphaFoldDB" id="A0A0M0JP96"/>
<dbReference type="InterPro" id="IPR001958">
    <property type="entry name" value="Tet-R_TetA/multi-R_MdtG-like"/>
</dbReference>
<keyword evidence="5 8" id="KW-1133">Transmembrane helix</keyword>
<keyword evidence="6 8" id="KW-0472">Membrane</keyword>
<feature type="transmembrane region" description="Helical" evidence="8">
    <location>
        <begin position="433"/>
        <end position="458"/>
    </location>
</feature>
<dbReference type="Gene3D" id="1.20.1250.20">
    <property type="entry name" value="MFS general substrate transporter like domains"/>
    <property type="match status" value="2"/>
</dbReference>
<protein>
    <submittedName>
        <fullName evidence="11">Permease (Major facilitator superfamily)</fullName>
    </submittedName>
</protein>
<comment type="caution">
    <text evidence="11">The sequence shown here is derived from an EMBL/GenBank/DDBJ whole genome shotgun (WGS) entry which is preliminary data.</text>
</comment>
<dbReference type="GO" id="GO:0016020">
    <property type="term" value="C:membrane"/>
    <property type="evidence" value="ECO:0007669"/>
    <property type="project" value="UniProtKB-SubCell"/>
</dbReference>
<dbReference type="GO" id="GO:0022857">
    <property type="term" value="F:transmembrane transporter activity"/>
    <property type="evidence" value="ECO:0007669"/>
    <property type="project" value="InterPro"/>
</dbReference>
<evidence type="ECO:0000259" key="10">
    <source>
        <dbReference type="PROSITE" id="PS50850"/>
    </source>
</evidence>
<feature type="transmembrane region" description="Helical" evidence="8">
    <location>
        <begin position="397"/>
        <end position="421"/>
    </location>
</feature>
<feature type="transmembrane region" description="Helical" evidence="8">
    <location>
        <begin position="464"/>
        <end position="483"/>
    </location>
</feature>
<keyword evidence="3" id="KW-0813">Transport</keyword>
<dbReference type="InterPro" id="IPR011701">
    <property type="entry name" value="MFS"/>
</dbReference>
<feature type="chain" id="PRO_5005602053" evidence="9">
    <location>
        <begin position="26"/>
        <end position="487"/>
    </location>
</feature>
<keyword evidence="12" id="KW-1185">Reference proteome</keyword>
<feature type="signal peptide" evidence="9">
    <location>
        <begin position="1"/>
        <end position="25"/>
    </location>
</feature>
<evidence type="ECO:0000256" key="7">
    <source>
        <dbReference type="SAM" id="MobiDB-lite"/>
    </source>
</evidence>
<feature type="domain" description="Major facilitator superfamily (MFS) profile" evidence="10">
    <location>
        <begin position="84"/>
        <end position="487"/>
    </location>
</feature>
<feature type="transmembrane region" description="Helical" evidence="8">
    <location>
        <begin position="181"/>
        <end position="203"/>
    </location>
</feature>
<feature type="non-terminal residue" evidence="11">
    <location>
        <position position="487"/>
    </location>
</feature>
<proteinExistence type="inferred from homology"/>
<dbReference type="CDD" id="cd17325">
    <property type="entry name" value="MFS_MdtG_SLC18_like"/>
    <property type="match status" value="1"/>
</dbReference>
<dbReference type="Pfam" id="PF07690">
    <property type="entry name" value="MFS_1"/>
    <property type="match status" value="2"/>
</dbReference>
<comment type="subcellular location">
    <subcellularLocation>
        <location evidence="1">Membrane</location>
        <topology evidence="1">Multi-pass membrane protein</topology>
    </subcellularLocation>
</comment>
<evidence type="ECO:0000256" key="6">
    <source>
        <dbReference type="ARBA" id="ARBA00023136"/>
    </source>
</evidence>
<feature type="transmembrane region" description="Helical" evidence="8">
    <location>
        <begin position="215"/>
        <end position="240"/>
    </location>
</feature>
<feature type="region of interest" description="Disordered" evidence="7">
    <location>
        <begin position="271"/>
        <end position="290"/>
    </location>
</feature>
<dbReference type="PANTHER" id="PTHR23506:SF23">
    <property type="entry name" value="GH10249P"/>
    <property type="match status" value="1"/>
</dbReference>
<evidence type="ECO:0000313" key="12">
    <source>
        <dbReference type="Proteomes" id="UP000037460"/>
    </source>
</evidence>
<evidence type="ECO:0000256" key="5">
    <source>
        <dbReference type="ARBA" id="ARBA00022989"/>
    </source>
</evidence>
<evidence type="ECO:0000256" key="3">
    <source>
        <dbReference type="ARBA" id="ARBA00022448"/>
    </source>
</evidence>
<organism evidence="11 12">
    <name type="scientific">Chrysochromulina tobinii</name>
    <dbReference type="NCBI Taxonomy" id="1460289"/>
    <lineage>
        <taxon>Eukaryota</taxon>
        <taxon>Haptista</taxon>
        <taxon>Haptophyta</taxon>
        <taxon>Prymnesiophyceae</taxon>
        <taxon>Prymnesiales</taxon>
        <taxon>Chrysochromulinaceae</taxon>
        <taxon>Chrysochromulina</taxon>
    </lineage>
</organism>
<dbReference type="Proteomes" id="UP000037460">
    <property type="component" value="Unassembled WGS sequence"/>
</dbReference>
<dbReference type="InterPro" id="IPR050930">
    <property type="entry name" value="MFS_Vesicular_Transporter"/>
</dbReference>
<evidence type="ECO:0000256" key="8">
    <source>
        <dbReference type="SAM" id="Phobius"/>
    </source>
</evidence>
<evidence type="ECO:0000256" key="9">
    <source>
        <dbReference type="SAM" id="SignalP"/>
    </source>
</evidence>
<evidence type="ECO:0000256" key="4">
    <source>
        <dbReference type="ARBA" id="ARBA00022692"/>
    </source>
</evidence>
<accession>A0A0M0JP96</accession>